<name>A0ABD7G4G9_AERHY</name>
<dbReference type="Pfam" id="PF07352">
    <property type="entry name" value="Phage_Mu_Gam"/>
    <property type="match status" value="1"/>
</dbReference>
<dbReference type="InterPro" id="IPR009951">
    <property type="entry name" value="Host-nuc_inhib_Gam"/>
</dbReference>
<reference evidence="2" key="2">
    <citation type="submission" date="2018-02" db="EMBL/GenBank/DDBJ databases">
        <title>Phenotypic characterization and whole genome analysis of multidrug-resistant, extended-spectrum beta-lactamase-producing bacteria isolated from dogs in Germany.</title>
        <authorList>
            <person name="Williamson C."/>
        </authorList>
    </citation>
    <scope>NUCLEOTIDE SEQUENCE [LARGE SCALE GENOMIC DNA]</scope>
    <source>
        <strain evidence="2">AFG_SD03_1510_Ahy_093</strain>
    </source>
</reference>
<accession>A0ABD7G4G9</accession>
<comment type="caution">
    <text evidence="1">The sequence shown here is derived from an EMBL/GenBank/DDBJ whole genome shotgun (WGS) entry which is preliminary data.</text>
</comment>
<gene>
    <name evidence="1" type="ORF">C6C11_17300</name>
</gene>
<dbReference type="AlphaFoldDB" id="A0ABD7G4G9"/>
<reference evidence="1 2" key="1">
    <citation type="journal article" date="2018" name="PLoS ONE">
        <title>Phenotypic characterization and whole genome analysis of extended-spectrum beta-lactamase-producing bacteria isolated from dogs in Germany.</title>
        <authorList>
            <person name="Boehmer T."/>
            <person name="Vogler A.J."/>
            <person name="Thomas A."/>
            <person name="Sauer S."/>
            <person name="Hergenroether M."/>
            <person name="Straubinger R.K."/>
            <person name="Birdsell D."/>
            <person name="Keim P."/>
            <person name="Sahl J.W."/>
            <person name="Williamson C.H."/>
            <person name="Riehm J.M."/>
        </authorList>
    </citation>
    <scope>NUCLEOTIDE SEQUENCE [LARGE SCALE GENOMIC DNA]</scope>
    <source>
        <strain evidence="1 2">AFG_SD03_1510_Ahy_093</strain>
    </source>
</reference>
<proteinExistence type="predicted"/>
<dbReference type="EMBL" id="PUTQ01000027">
    <property type="protein sequence ID" value="RCF46458.1"/>
    <property type="molecule type" value="Genomic_DNA"/>
</dbReference>
<dbReference type="Gene3D" id="1.20.5.170">
    <property type="match status" value="1"/>
</dbReference>
<dbReference type="Proteomes" id="UP000253075">
    <property type="component" value="Unassembled WGS sequence"/>
</dbReference>
<protein>
    <submittedName>
        <fullName evidence="1">Host-nuclease inhibitor protein Gam</fullName>
    </submittedName>
</protein>
<evidence type="ECO:0000313" key="2">
    <source>
        <dbReference type="Proteomes" id="UP000253075"/>
    </source>
</evidence>
<dbReference type="SUPFAM" id="SSF161266">
    <property type="entry name" value="Gam-like"/>
    <property type="match status" value="1"/>
</dbReference>
<sequence>MATRKKAKAAQWVCQSKELTIEAIRALGDAQRELTRVETEINDQIAAITAGRKDEIEALKTRIDTLAGGIQTWCEAHRAELLAGGGKEANLITGLVKWRQRPPSVSIRSVDKVLETLRSLGLGRFIRSKDEPNKEAMLADPTAVSGIAGISIVTGVEDFVIEPFEVEVA</sequence>
<dbReference type="RefSeq" id="WP_033965070.1">
    <property type="nucleotide sequence ID" value="NZ_PUTQ01000027.1"/>
</dbReference>
<evidence type="ECO:0000313" key="1">
    <source>
        <dbReference type="EMBL" id="RCF46458.1"/>
    </source>
</evidence>
<organism evidence="1 2">
    <name type="scientific">Aeromonas hydrophila</name>
    <dbReference type="NCBI Taxonomy" id="644"/>
    <lineage>
        <taxon>Bacteria</taxon>
        <taxon>Pseudomonadati</taxon>
        <taxon>Pseudomonadota</taxon>
        <taxon>Gammaproteobacteria</taxon>
        <taxon>Aeromonadales</taxon>
        <taxon>Aeromonadaceae</taxon>
        <taxon>Aeromonas</taxon>
    </lineage>
</organism>